<dbReference type="Proteomes" id="UP000379480">
    <property type="component" value="Unassembled WGS sequence"/>
</dbReference>
<gene>
    <name evidence="1" type="ORF">PS723_04377</name>
</gene>
<dbReference type="OrthoDB" id="6919720at2"/>
<name>A0A5E7E8K3_PSEFL</name>
<protein>
    <submittedName>
        <fullName evidence="1">Uncharacterized protein</fullName>
    </submittedName>
</protein>
<dbReference type="EMBL" id="CABVHY010000023">
    <property type="protein sequence ID" value="VVO23100.1"/>
    <property type="molecule type" value="Genomic_DNA"/>
</dbReference>
<sequence length="80" mass="8717">MGSAISEADYFSQEHVHTMADGRGPRRVFIDGAECDVVTYADTKLGIAVMANQPLRVLPGTEYIDESVVMGDIRVEPMEG</sequence>
<accession>A0A5E7E8K3</accession>
<evidence type="ECO:0000313" key="1">
    <source>
        <dbReference type="EMBL" id="VVO23100.1"/>
    </source>
</evidence>
<dbReference type="AlphaFoldDB" id="A0A5E7E8K3"/>
<proteinExistence type="predicted"/>
<evidence type="ECO:0000313" key="2">
    <source>
        <dbReference type="Proteomes" id="UP000379480"/>
    </source>
</evidence>
<reference evidence="1 2" key="1">
    <citation type="submission" date="2019-09" db="EMBL/GenBank/DDBJ databases">
        <authorList>
            <person name="Chandra G."/>
            <person name="Truman W A."/>
        </authorList>
    </citation>
    <scope>NUCLEOTIDE SEQUENCE [LARGE SCALE GENOMIC DNA]</scope>
    <source>
        <strain evidence="1">PS723</strain>
    </source>
</reference>
<organism evidence="1 2">
    <name type="scientific">Pseudomonas fluorescens</name>
    <dbReference type="NCBI Taxonomy" id="294"/>
    <lineage>
        <taxon>Bacteria</taxon>
        <taxon>Pseudomonadati</taxon>
        <taxon>Pseudomonadota</taxon>
        <taxon>Gammaproteobacteria</taxon>
        <taxon>Pseudomonadales</taxon>
        <taxon>Pseudomonadaceae</taxon>
        <taxon>Pseudomonas</taxon>
    </lineage>
</organism>
<dbReference type="RefSeq" id="WP_150805688.1">
    <property type="nucleotide sequence ID" value="NZ_CABVHY010000023.1"/>
</dbReference>